<dbReference type="Gene3D" id="3.30.300.20">
    <property type="match status" value="1"/>
</dbReference>
<keyword evidence="2" id="KW-1185">Reference proteome</keyword>
<name>A0A934N9V8_9BACT</name>
<dbReference type="EMBL" id="JAEKNR010000225">
    <property type="protein sequence ID" value="MBJ7600861.1"/>
    <property type="molecule type" value="Genomic_DNA"/>
</dbReference>
<protein>
    <submittedName>
        <fullName evidence="1">OsmC family protein</fullName>
    </submittedName>
</protein>
<reference evidence="1" key="1">
    <citation type="submission" date="2020-10" db="EMBL/GenBank/DDBJ databases">
        <title>Ca. Dormibacterota MAGs.</title>
        <authorList>
            <person name="Montgomery K."/>
        </authorList>
    </citation>
    <scope>NUCLEOTIDE SEQUENCE [LARGE SCALE GENOMIC DNA]</scope>
    <source>
        <strain evidence="1">SC8812_S17_10</strain>
    </source>
</reference>
<evidence type="ECO:0000313" key="1">
    <source>
        <dbReference type="EMBL" id="MBJ7600861.1"/>
    </source>
</evidence>
<dbReference type="AlphaFoldDB" id="A0A934N9V8"/>
<dbReference type="InterPro" id="IPR003718">
    <property type="entry name" value="OsmC/Ohr_fam"/>
</dbReference>
<sequence>MGGALEAREIDASGGRLTSEAEGDVVLEDKVLVIKRIRVRYRLTGCPDDKREAAERAHSFHAARCPVAKSISGSIEITTQLDLA</sequence>
<evidence type="ECO:0000313" key="2">
    <source>
        <dbReference type="Proteomes" id="UP000612893"/>
    </source>
</evidence>
<gene>
    <name evidence="1" type="ORF">JF922_22685</name>
</gene>
<dbReference type="Proteomes" id="UP000612893">
    <property type="component" value="Unassembled WGS sequence"/>
</dbReference>
<accession>A0A934N9V8</accession>
<dbReference type="SUPFAM" id="SSF82784">
    <property type="entry name" value="OsmC-like"/>
    <property type="match status" value="1"/>
</dbReference>
<dbReference type="Pfam" id="PF02566">
    <property type="entry name" value="OsmC"/>
    <property type="match status" value="1"/>
</dbReference>
<dbReference type="InterPro" id="IPR015946">
    <property type="entry name" value="KH_dom-like_a/b"/>
</dbReference>
<organism evidence="1 2">
    <name type="scientific">Candidatus Nephthysia bennettiae</name>
    <dbReference type="NCBI Taxonomy" id="3127016"/>
    <lineage>
        <taxon>Bacteria</taxon>
        <taxon>Bacillati</taxon>
        <taxon>Candidatus Dormiibacterota</taxon>
        <taxon>Candidatus Dormibacteria</taxon>
        <taxon>Candidatus Dormibacterales</taxon>
        <taxon>Candidatus Dormibacteraceae</taxon>
        <taxon>Candidatus Nephthysia</taxon>
    </lineage>
</organism>
<dbReference type="RefSeq" id="WP_338204855.1">
    <property type="nucleotide sequence ID" value="NZ_JAEKNR010000225.1"/>
</dbReference>
<proteinExistence type="predicted"/>
<dbReference type="InterPro" id="IPR036102">
    <property type="entry name" value="OsmC/Ohrsf"/>
</dbReference>
<comment type="caution">
    <text evidence="1">The sequence shown here is derived from an EMBL/GenBank/DDBJ whole genome shotgun (WGS) entry which is preliminary data.</text>
</comment>